<dbReference type="PROSITE" id="PS00900">
    <property type="entry name" value="RNA_POL_PHAGE_1"/>
    <property type="match status" value="1"/>
</dbReference>
<keyword evidence="4 9" id="KW-0808">Transferase</keyword>
<dbReference type="InterPro" id="IPR024075">
    <property type="entry name" value="DNA-dir_RNA_pol_helix_hairp_sf"/>
</dbReference>
<evidence type="ECO:0000256" key="10">
    <source>
        <dbReference type="SAM" id="MobiDB-lite"/>
    </source>
</evidence>
<dbReference type="PROSITE" id="PS00489">
    <property type="entry name" value="RNA_POL_PHAGE_2"/>
    <property type="match status" value="1"/>
</dbReference>
<dbReference type="SUPFAM" id="SSF56672">
    <property type="entry name" value="DNA/RNA polymerases"/>
    <property type="match status" value="2"/>
</dbReference>
<dbReference type="Gene3D" id="1.10.1320.10">
    <property type="entry name" value="DNA-directed RNA polymerase, N-terminal domain"/>
    <property type="match status" value="1"/>
</dbReference>
<dbReference type="InterPro" id="IPR043502">
    <property type="entry name" value="DNA/RNA_pol_sf"/>
</dbReference>
<dbReference type="Pfam" id="PF00940">
    <property type="entry name" value="RNA_pol"/>
    <property type="match status" value="1"/>
</dbReference>
<dbReference type="GO" id="GO:0034245">
    <property type="term" value="C:mitochondrial DNA-directed RNA polymerase complex"/>
    <property type="evidence" value="ECO:0007669"/>
    <property type="project" value="TreeGrafter"/>
</dbReference>
<comment type="caution">
    <text evidence="12">The sequence shown here is derived from an EMBL/GenBank/DDBJ whole genome shotgun (WGS) entry which is preliminary data.</text>
</comment>
<dbReference type="Gene3D" id="1.10.287.260">
    <property type="match status" value="1"/>
</dbReference>
<comment type="function">
    <text evidence="9">DNA-dependent RNA polymerase catalyzes the transcription of DNA into RNA using the four ribonucleoside triphosphates as substrates.</text>
</comment>
<evidence type="ECO:0000256" key="2">
    <source>
        <dbReference type="ARBA" id="ARBA00012418"/>
    </source>
</evidence>
<dbReference type="FunFam" id="1.10.150.20:FF:000027">
    <property type="entry name" value="DNA-directed RNA polymerase"/>
    <property type="match status" value="1"/>
</dbReference>
<dbReference type="SMART" id="SM01311">
    <property type="entry name" value="RPOL_N"/>
    <property type="match status" value="1"/>
</dbReference>
<organism evidence="12 13">
    <name type="scientific">Marchantia polymorpha subsp. ruderalis</name>
    <dbReference type="NCBI Taxonomy" id="1480154"/>
    <lineage>
        <taxon>Eukaryota</taxon>
        <taxon>Viridiplantae</taxon>
        <taxon>Streptophyta</taxon>
        <taxon>Embryophyta</taxon>
        <taxon>Marchantiophyta</taxon>
        <taxon>Marchantiopsida</taxon>
        <taxon>Marchantiidae</taxon>
        <taxon>Marchantiales</taxon>
        <taxon>Marchantiaceae</taxon>
        <taxon>Marchantia</taxon>
    </lineage>
</organism>
<accession>A0A176VHA7</accession>
<keyword evidence="3 9" id="KW-0240">DNA-directed RNA polymerase</keyword>
<dbReference type="EMBL" id="LVLJ01003657">
    <property type="protein sequence ID" value="OAE20250.1"/>
    <property type="molecule type" value="Genomic_DNA"/>
</dbReference>
<keyword evidence="13" id="KW-1185">Reference proteome</keyword>
<name>A0A176VHA7_MARPO</name>
<evidence type="ECO:0000256" key="9">
    <source>
        <dbReference type="RuleBase" id="RU003805"/>
    </source>
</evidence>
<proteinExistence type="inferred from homology"/>
<dbReference type="InterPro" id="IPR002092">
    <property type="entry name" value="DNA-dir_Rpol_phage-type"/>
</dbReference>
<protein>
    <recommendedName>
        <fullName evidence="2 9">DNA-directed RNA polymerase</fullName>
        <ecNumber evidence="2 9">2.7.7.6</ecNumber>
    </recommendedName>
</protein>
<reference evidence="12" key="1">
    <citation type="submission" date="2016-03" db="EMBL/GenBank/DDBJ databases">
        <title>Mechanisms controlling the formation of the plant cell surface in tip-growing cells are functionally conserved among land plants.</title>
        <authorList>
            <person name="Honkanen S."/>
            <person name="Jones V.A."/>
            <person name="Morieri G."/>
            <person name="Champion C."/>
            <person name="Hetherington A.J."/>
            <person name="Kelly S."/>
            <person name="Saint-Marcoux D."/>
            <person name="Proust H."/>
            <person name="Prescott H."/>
            <person name="Dolan L."/>
        </authorList>
    </citation>
    <scope>NUCLEOTIDE SEQUENCE [LARGE SCALE GENOMIC DNA]</scope>
    <source>
        <tissue evidence="12">Whole gametophyte</tissue>
    </source>
</reference>
<feature type="region of interest" description="Disordered" evidence="10">
    <location>
        <begin position="163"/>
        <end position="185"/>
    </location>
</feature>
<dbReference type="Gene3D" id="1.10.287.280">
    <property type="match status" value="1"/>
</dbReference>
<gene>
    <name evidence="12" type="ORF">AXG93_3960s1410</name>
</gene>
<dbReference type="FunFam" id="1.10.1320.10:FF:000001">
    <property type="entry name" value="DNA-directed RNA polymerase"/>
    <property type="match status" value="1"/>
</dbReference>
<dbReference type="Proteomes" id="UP000077202">
    <property type="component" value="Unassembled WGS sequence"/>
</dbReference>
<keyword evidence="7 9" id="KW-0804">Transcription</keyword>
<dbReference type="GO" id="GO:0006390">
    <property type="term" value="P:mitochondrial transcription"/>
    <property type="evidence" value="ECO:0007669"/>
    <property type="project" value="TreeGrafter"/>
</dbReference>
<dbReference type="GO" id="GO:0003899">
    <property type="term" value="F:DNA-directed RNA polymerase activity"/>
    <property type="evidence" value="ECO:0007669"/>
    <property type="project" value="UniProtKB-EC"/>
</dbReference>
<evidence type="ECO:0000256" key="1">
    <source>
        <dbReference type="ARBA" id="ARBA00009493"/>
    </source>
</evidence>
<evidence type="ECO:0000313" key="12">
    <source>
        <dbReference type="EMBL" id="OAE20250.1"/>
    </source>
</evidence>
<evidence type="ECO:0000256" key="8">
    <source>
        <dbReference type="ARBA" id="ARBA00048552"/>
    </source>
</evidence>
<evidence type="ECO:0000256" key="5">
    <source>
        <dbReference type="ARBA" id="ARBA00022695"/>
    </source>
</evidence>
<dbReference type="GO" id="GO:0003677">
    <property type="term" value="F:DNA binding"/>
    <property type="evidence" value="ECO:0007669"/>
    <property type="project" value="InterPro"/>
</dbReference>
<dbReference type="EC" id="2.7.7.6" evidence="2 9"/>
<dbReference type="AlphaFoldDB" id="A0A176VHA7"/>
<dbReference type="Pfam" id="PF14700">
    <property type="entry name" value="RPOL_N"/>
    <property type="match status" value="1"/>
</dbReference>
<dbReference type="PANTHER" id="PTHR10102">
    <property type="entry name" value="DNA-DIRECTED RNA POLYMERASE, MITOCHONDRIAL"/>
    <property type="match status" value="1"/>
</dbReference>
<keyword evidence="5 9" id="KW-0548">Nucleotidyltransferase</keyword>
<evidence type="ECO:0000256" key="4">
    <source>
        <dbReference type="ARBA" id="ARBA00022679"/>
    </source>
</evidence>
<dbReference type="InterPro" id="IPR046950">
    <property type="entry name" value="DNA-dir_Rpol_C_phage-type"/>
</dbReference>
<dbReference type="InterPro" id="IPR029262">
    <property type="entry name" value="RPOL_N"/>
</dbReference>
<evidence type="ECO:0000256" key="6">
    <source>
        <dbReference type="ARBA" id="ARBA00022946"/>
    </source>
</evidence>
<evidence type="ECO:0000259" key="11">
    <source>
        <dbReference type="SMART" id="SM01311"/>
    </source>
</evidence>
<evidence type="ECO:0000313" key="13">
    <source>
        <dbReference type="Proteomes" id="UP000077202"/>
    </source>
</evidence>
<comment type="catalytic activity">
    <reaction evidence="8 9">
        <text>RNA(n) + a ribonucleoside 5'-triphosphate = RNA(n+1) + diphosphate</text>
        <dbReference type="Rhea" id="RHEA:21248"/>
        <dbReference type="Rhea" id="RHEA-COMP:14527"/>
        <dbReference type="Rhea" id="RHEA-COMP:17342"/>
        <dbReference type="ChEBI" id="CHEBI:33019"/>
        <dbReference type="ChEBI" id="CHEBI:61557"/>
        <dbReference type="ChEBI" id="CHEBI:140395"/>
        <dbReference type="EC" id="2.7.7.6"/>
    </reaction>
</comment>
<sequence length="1111" mass="123671">MWRIAVRQLTRNQQQQQQKRIGAGLQDSAAAWKLWCCRPTSTSAAAAEPAAELSNAELSDVGWEFQSHRLASSAVSSFGSAPSPILPRCSINSLEASVSTLDTALHSAVHLPLLANQIWWMQWLSDSSPDVLDQSASGPRTVGQFVPPKPRLGLKNFASAAALEHEQDDDDEQEQPKEQIPKAGSVSIKSKKVKERYSKLHERQMDVESKAWEAAAAEYRELMLEMCKKNLAPNLPFVQSLVLGWFEPLKNAIEAEQKAVENLEFREHRAGYGPFLCQLPADMLAVITMHKIMGMLMSDLSNGGCVKVVSAAAQIGEAVEQEVGIHKLMRKSAKKKKGKIDPKKVVDPKEQAAASADVKLKDQVKKLLKQQKLRVASSLVRHANGDEPWGSEIRVKVGCRLIEIMIEVALLQPPASQTEEDIGELRPAFKHSMKTFPGQSAARKFGVIECDPLVAQELDKSVRHMVMPYMPMLVRPRKWTGYGNGGYLILPATVMRIHGAKQQREAIQKATRTSMHNVFHALNTLGSVRWKINTRVLDVIEEIWKDGGRLAQMVDADNVSVPSRPCTEDEAEIRGWRREAGKAKRINCERHSLRCDTELKLTVMIKPVGVVVVISLFRSEAEVFLGLLSLVGFPLSGALGWKFENDSLLWDEDGKGRHRVAPVGYVLVPQEKVARKLRDEEAFYYPHNLDFRGRAYPLHPHLNHLGSDMCRGVLEFAEGHPLGTTGLRWLKIHLANVFAGGVDKLSFDGRVAFAEEKMDEVFDSAERPLEGRRWWLEAEDPFQCLATCMALRDALSSGDVENYVCNLPVHQDGSCNGLQHYAALGRDQVGAEAVNLIAGDAPADVYSGIASRVRAVIEKDAADDPRVNPNVDKAKLLLGQIDRKLVKQTVMTSVYGVTFIGARNQILSRLKERGLPDESAMYRASCYAAKVTIDALGQMFKEARCIMSWLGECAKIIAMEGEPVRWTTPFGLPVVQPYRKPGRKMVKTSLQVLALREDGNQPVAVARQRSAFPPNFVHSLDGSHMMMTAIACKRAGLNFAGVHDSFWTHAGTVDKMNILLRKKFVQLYSQPILENLLNDFKQQFPHLEFPQVPGRGDLDLNEVLKAPYFFN</sequence>
<dbReference type="PANTHER" id="PTHR10102:SF0">
    <property type="entry name" value="DNA-DIRECTED RNA POLYMERASE, MITOCHONDRIAL"/>
    <property type="match status" value="1"/>
</dbReference>
<evidence type="ECO:0000256" key="3">
    <source>
        <dbReference type="ARBA" id="ARBA00022478"/>
    </source>
</evidence>
<dbReference type="Gene3D" id="1.10.150.20">
    <property type="entry name" value="5' to 3' exonuclease, C-terminal subdomain"/>
    <property type="match status" value="1"/>
</dbReference>
<dbReference type="FunFam" id="1.10.287.280:FF:000001">
    <property type="entry name" value="DNA-directed RNA polymerase"/>
    <property type="match status" value="1"/>
</dbReference>
<evidence type="ECO:0000256" key="7">
    <source>
        <dbReference type="ARBA" id="ARBA00023163"/>
    </source>
</evidence>
<comment type="similarity">
    <text evidence="1 9">Belongs to the phage and mitochondrial RNA polymerase family.</text>
</comment>
<feature type="domain" description="DNA-directed RNA polymerase N-terminal" evidence="11">
    <location>
        <begin position="202"/>
        <end position="527"/>
    </location>
</feature>
<keyword evidence="6" id="KW-0809">Transit peptide</keyword>
<dbReference type="InterPro" id="IPR037159">
    <property type="entry name" value="RNA_POL_N_sf"/>
</dbReference>